<dbReference type="KEGG" id="tsph:KIH39_22125"/>
<dbReference type="InterPro" id="IPR001478">
    <property type="entry name" value="PDZ"/>
</dbReference>
<dbReference type="RefSeq" id="WP_213495469.1">
    <property type="nucleotide sequence ID" value="NZ_CP074694.1"/>
</dbReference>
<evidence type="ECO:0000313" key="3">
    <source>
        <dbReference type="Proteomes" id="UP000676194"/>
    </source>
</evidence>
<sequence>MKYIFCQILFLIAGHSCFGQKTDVANYIIEVIKIPNNGKAILVPISISNKKYLFLFDTGAARSAFDIRLPVKDASLTTELAVGTSGSKELRTGKPGDGYLGRMNIKDSINNVWLDNMSNLRNSLGKEVYGVLGLDFIVNKIIQIDFDNGELRFLDKIKEPPGDVYDLSINKIGQVEISAKLNDSILDKFVVDTGFISTQSGFLKEDTSSALKINTKFHMVGDGIFQGIAGENTQSFTQFDTIKFGDKLIKKPIFTINNTSILSNYFLSRFLVTIDYSQKKIYLKPGKNYTKKDLYNLSGMHLLVDDKKIIIDGLDEGSVSKKSGILIGDQIFKLETIELAKLDVEDLRILLSTPGDLKLTIQRKSKMIDFVLRLK</sequence>
<dbReference type="AlphaFoldDB" id="A0A8E6B4D8"/>
<accession>A0A8E6B4D8</accession>
<proteinExistence type="predicted"/>
<evidence type="ECO:0000259" key="1">
    <source>
        <dbReference type="SMART" id="SM00228"/>
    </source>
</evidence>
<dbReference type="EMBL" id="CP074694">
    <property type="protein sequence ID" value="QVL31516.1"/>
    <property type="molecule type" value="Genomic_DNA"/>
</dbReference>
<keyword evidence="3" id="KW-1185">Reference proteome</keyword>
<dbReference type="Proteomes" id="UP000676194">
    <property type="component" value="Chromosome"/>
</dbReference>
<evidence type="ECO:0000313" key="2">
    <source>
        <dbReference type="EMBL" id="QVL31516.1"/>
    </source>
</evidence>
<reference evidence="2" key="1">
    <citation type="submission" date="2021-05" db="EMBL/GenBank/DDBJ databases">
        <title>Complete genome sequence of the cellulolytic planctomycete Telmatocola sphagniphila SP2T and characterization of the first cellulase from planctomycetes.</title>
        <authorList>
            <person name="Rakitin A.L."/>
            <person name="Beletsky A.V."/>
            <person name="Naumoff D.G."/>
            <person name="Kulichevskaya I.S."/>
            <person name="Mardanov A.V."/>
            <person name="Ravin N.V."/>
            <person name="Dedysh S.N."/>
        </authorList>
    </citation>
    <scope>NUCLEOTIDE SEQUENCE</scope>
    <source>
        <strain evidence="2">SP2T</strain>
    </source>
</reference>
<organism evidence="2 3">
    <name type="scientific">Telmatocola sphagniphila</name>
    <dbReference type="NCBI Taxonomy" id="1123043"/>
    <lineage>
        <taxon>Bacteria</taxon>
        <taxon>Pseudomonadati</taxon>
        <taxon>Planctomycetota</taxon>
        <taxon>Planctomycetia</taxon>
        <taxon>Gemmatales</taxon>
        <taxon>Gemmataceae</taxon>
    </lineage>
</organism>
<feature type="domain" description="PDZ" evidence="1">
    <location>
        <begin position="298"/>
        <end position="365"/>
    </location>
</feature>
<dbReference type="SUPFAM" id="SSF50156">
    <property type="entry name" value="PDZ domain-like"/>
    <property type="match status" value="1"/>
</dbReference>
<dbReference type="Gene3D" id="2.40.70.10">
    <property type="entry name" value="Acid Proteases"/>
    <property type="match status" value="2"/>
</dbReference>
<protein>
    <recommendedName>
        <fullName evidence="1">PDZ domain-containing protein</fullName>
    </recommendedName>
</protein>
<name>A0A8E6B4D8_9BACT</name>
<dbReference type="SMART" id="SM00228">
    <property type="entry name" value="PDZ"/>
    <property type="match status" value="1"/>
</dbReference>
<gene>
    <name evidence="2" type="ORF">KIH39_22125</name>
</gene>
<dbReference type="InterPro" id="IPR036034">
    <property type="entry name" value="PDZ_sf"/>
</dbReference>
<dbReference type="InterPro" id="IPR021109">
    <property type="entry name" value="Peptidase_aspartic_dom_sf"/>
</dbReference>